<proteinExistence type="predicted"/>
<name>A0A198A1T3_9BACL</name>
<reference evidence="2 3" key="1">
    <citation type="submission" date="2016-05" db="EMBL/GenBank/DDBJ databases">
        <title>Paenibacillus sp. 1ZS3-15 nov., isolated from the rhizosphere soil.</title>
        <authorList>
            <person name="Zhang X.X."/>
            <person name="Zhang J."/>
        </authorList>
    </citation>
    <scope>NUCLEOTIDE SEQUENCE [LARGE SCALE GENOMIC DNA]</scope>
    <source>
        <strain evidence="2 3">1ZS3-15</strain>
    </source>
</reference>
<dbReference type="Pfam" id="PF13157">
    <property type="entry name" value="Enas"/>
    <property type="match status" value="1"/>
</dbReference>
<keyword evidence="3" id="KW-1185">Reference proteome</keyword>
<evidence type="ECO:0000313" key="2">
    <source>
        <dbReference type="EMBL" id="OAS14973.1"/>
    </source>
</evidence>
<dbReference type="RefSeq" id="WP_068668757.1">
    <property type="nucleotide sequence ID" value="NZ_LYPB01000086.1"/>
</dbReference>
<accession>A0A198A1T3</accession>
<dbReference type="Proteomes" id="UP000078454">
    <property type="component" value="Unassembled WGS sequence"/>
</dbReference>
<evidence type="ECO:0000313" key="3">
    <source>
        <dbReference type="Proteomes" id="UP000078454"/>
    </source>
</evidence>
<dbReference type="InterPro" id="IPR025055">
    <property type="entry name" value="Ena_core"/>
</dbReference>
<dbReference type="AlphaFoldDB" id="A0A198A1T3"/>
<comment type="caution">
    <text evidence="2">The sequence shown here is derived from an EMBL/GenBank/DDBJ whole genome shotgun (WGS) entry which is preliminary data.</text>
</comment>
<protein>
    <recommendedName>
        <fullName evidence="1">Endospore appendages core domain-containing protein</fullName>
    </recommendedName>
</protein>
<gene>
    <name evidence="2" type="ORF">A8708_14230</name>
</gene>
<evidence type="ECO:0000259" key="1">
    <source>
        <dbReference type="Pfam" id="PF13157"/>
    </source>
</evidence>
<dbReference type="OrthoDB" id="2608125at2"/>
<feature type="domain" description="Endospore appendages core" evidence="1">
    <location>
        <begin position="10"/>
        <end position="123"/>
    </location>
</feature>
<organism evidence="2 3">
    <name type="scientific">Paenibacillus oryzisoli</name>
    <dbReference type="NCBI Taxonomy" id="1850517"/>
    <lineage>
        <taxon>Bacteria</taxon>
        <taxon>Bacillati</taxon>
        <taxon>Bacillota</taxon>
        <taxon>Bacilli</taxon>
        <taxon>Bacillales</taxon>
        <taxon>Paenibacillaceae</taxon>
        <taxon>Paenibacillus</taxon>
    </lineage>
</organism>
<dbReference type="EMBL" id="LYPB01000086">
    <property type="protein sequence ID" value="OAS14973.1"/>
    <property type="molecule type" value="Genomic_DNA"/>
</dbReference>
<sequence>MACDNSATALTCCSEKNFVQDKVCAPWTGTVVAADVDIVAYTNNINPNLVGTGYVKFDTGPAAITLDVLNSAGASILTAPVSIEPGTSLAFTYQRFATIQLTLDGGDAGLYQGEFCITTRYSIQ</sequence>